<proteinExistence type="predicted"/>
<feature type="chain" id="PRO_5046036837" evidence="1">
    <location>
        <begin position="23"/>
        <end position="195"/>
    </location>
</feature>
<evidence type="ECO:0000313" key="3">
    <source>
        <dbReference type="Proteomes" id="UP001222770"/>
    </source>
</evidence>
<reference evidence="2 3" key="1">
    <citation type="submission" date="2023-03" db="EMBL/GenBank/DDBJ databases">
        <title>Novosphingobium cyanobacteriorum sp. nov., isolated from a eutrophic reservoir during the Microcystis bloom period.</title>
        <authorList>
            <person name="Kang M."/>
            <person name="Le V."/>
            <person name="Ko S.-R."/>
            <person name="Lee S.-A."/>
            <person name="Ahn C.-Y."/>
        </authorList>
    </citation>
    <scope>NUCLEOTIDE SEQUENCE [LARGE SCALE GENOMIC DNA]</scope>
    <source>
        <strain evidence="2 3">HBC54</strain>
    </source>
</reference>
<name>A0ABT6CFK1_9SPHN</name>
<dbReference type="Proteomes" id="UP001222770">
    <property type="component" value="Unassembled WGS sequence"/>
</dbReference>
<comment type="caution">
    <text evidence="2">The sequence shown here is derived from an EMBL/GenBank/DDBJ whole genome shotgun (WGS) entry which is preliminary data.</text>
</comment>
<feature type="signal peptide" evidence="1">
    <location>
        <begin position="1"/>
        <end position="22"/>
    </location>
</feature>
<accession>A0ABT6CFK1</accession>
<evidence type="ECO:0000313" key="2">
    <source>
        <dbReference type="EMBL" id="MDF8332696.1"/>
    </source>
</evidence>
<dbReference type="EMBL" id="JAROCY010000004">
    <property type="protein sequence ID" value="MDF8332696.1"/>
    <property type="molecule type" value="Genomic_DNA"/>
</dbReference>
<organism evidence="2 3">
    <name type="scientific">Novosphingobium cyanobacteriorum</name>
    <dbReference type="NCBI Taxonomy" id="3024215"/>
    <lineage>
        <taxon>Bacteria</taxon>
        <taxon>Pseudomonadati</taxon>
        <taxon>Pseudomonadota</taxon>
        <taxon>Alphaproteobacteria</taxon>
        <taxon>Sphingomonadales</taxon>
        <taxon>Sphingomonadaceae</taxon>
        <taxon>Novosphingobium</taxon>
    </lineage>
</organism>
<evidence type="ECO:0000256" key="1">
    <source>
        <dbReference type="SAM" id="SignalP"/>
    </source>
</evidence>
<sequence>MKVGLLMLAMAFASLEAVPAQAETATTVRVPFVTAEFAAPTSAQGQGFRLEPLGPKLVRIDFAAYMSSIEHLQQTFTRSTAWPHAGITDAEAMVDMETEQRRFLNRESFAYAVLTPDGRRERGCVYVSPSPVPGHDAVVRLWVTKAEYDAGFDAELYAWVQDWLRRDWPFKAVAYPGRAIPWAQWDAMTAGKPGA</sequence>
<keyword evidence="3" id="KW-1185">Reference proteome</keyword>
<protein>
    <submittedName>
        <fullName evidence="2">Twin-arginine translocation pathway signal protein</fullName>
    </submittedName>
</protein>
<gene>
    <name evidence="2" type="ORF">POM99_05725</name>
</gene>
<dbReference type="RefSeq" id="WP_277275900.1">
    <property type="nucleotide sequence ID" value="NZ_JAROCY010000004.1"/>
</dbReference>
<keyword evidence="1" id="KW-0732">Signal</keyword>